<accession>A0A261S3I8</accession>
<comment type="caution">
    <text evidence="2">The sequence shown here is derived from an EMBL/GenBank/DDBJ whole genome shotgun (WGS) entry which is preliminary data.</text>
</comment>
<feature type="region of interest" description="Disordered" evidence="1">
    <location>
        <begin position="68"/>
        <end position="95"/>
    </location>
</feature>
<evidence type="ECO:0000313" key="2">
    <source>
        <dbReference type="EMBL" id="OZI31906.1"/>
    </source>
</evidence>
<dbReference type="RefSeq" id="WP_094856311.1">
    <property type="nucleotide sequence ID" value="NZ_NEVM01000005.1"/>
</dbReference>
<evidence type="ECO:0000256" key="1">
    <source>
        <dbReference type="SAM" id="MobiDB-lite"/>
    </source>
</evidence>
<dbReference type="Proteomes" id="UP000216020">
    <property type="component" value="Unassembled WGS sequence"/>
</dbReference>
<organism evidence="2 3">
    <name type="scientific">Bordetella genomosp. 10</name>
    <dbReference type="NCBI Taxonomy" id="1416804"/>
    <lineage>
        <taxon>Bacteria</taxon>
        <taxon>Pseudomonadati</taxon>
        <taxon>Pseudomonadota</taxon>
        <taxon>Betaproteobacteria</taxon>
        <taxon>Burkholderiales</taxon>
        <taxon>Alcaligenaceae</taxon>
        <taxon>Bordetella</taxon>
    </lineage>
</organism>
<feature type="region of interest" description="Disordered" evidence="1">
    <location>
        <begin position="192"/>
        <end position="221"/>
    </location>
</feature>
<sequence length="546" mass="58502">MTFPPPLAGSGPADVVLEPAQIQALRRLGPPVPAITVRKGTQRALFRSVEYFLMMDTAEVRAIMSGAHPEKRAMRPGTDPAPAAQDSAGDDMGASRLDFPRFARLPESADAAPGSRRPSSASLASLALASEDAWNLGSDISSDAGYASSSNEEAWASRDDVSLPSSRSASFRGASFRGASLHDVSFRDAPVPGDALSAADTDPPRLAHAPPPVPNALLDRDGASCDKANEAARLMDRLPEEIRMAPIQTAWAKARRLRQDLTRLASLDQQAEYYRNGGFIEEGGKAKGSGDGPLRSVATLCQLLEYPSYADILASFPAWPQTSGFLKSWGNQDAYQVQDAATGDADAYTLLRAEFVEHLACLEQVLLQVKERKHPALRLPPLDVPPTADELSPSRPYGKAPSAAGQRARAPRMVRLWTGIRQRLPQMRRLPAAIMGIVHRARERIRAWFGPAPGGDILSKDIGAPLIPTEAAASPSPARRLRPAFTWPGATGATEATAEPGEYRRLSEDNFSDIAFIDEDETDGAPPAIPAARTGMAARDANALSR</sequence>
<dbReference type="AlphaFoldDB" id="A0A261S3I8"/>
<evidence type="ECO:0000313" key="3">
    <source>
        <dbReference type="Proteomes" id="UP000216020"/>
    </source>
</evidence>
<dbReference type="OrthoDB" id="9850717at2"/>
<reference evidence="3" key="1">
    <citation type="submission" date="2017-05" db="EMBL/GenBank/DDBJ databases">
        <title>Complete and WGS of Bordetella genogroups.</title>
        <authorList>
            <person name="Spilker T."/>
            <person name="Lipuma J."/>
        </authorList>
    </citation>
    <scope>NUCLEOTIDE SEQUENCE [LARGE SCALE GENOMIC DNA]</scope>
    <source>
        <strain evidence="3">AU16122</strain>
    </source>
</reference>
<gene>
    <name evidence="2" type="ORF">CAL29_29050</name>
</gene>
<feature type="region of interest" description="Disordered" evidence="1">
    <location>
        <begin position="519"/>
        <end position="546"/>
    </location>
</feature>
<protein>
    <submittedName>
        <fullName evidence="2">Uncharacterized protein</fullName>
    </submittedName>
</protein>
<proteinExistence type="predicted"/>
<dbReference type="EMBL" id="NEVM01000005">
    <property type="protein sequence ID" value="OZI31906.1"/>
    <property type="molecule type" value="Genomic_DNA"/>
</dbReference>
<keyword evidence="3" id="KW-1185">Reference proteome</keyword>
<name>A0A261S3I8_9BORD</name>
<feature type="region of interest" description="Disordered" evidence="1">
    <location>
        <begin position="378"/>
        <end position="407"/>
    </location>
</feature>